<dbReference type="InterPro" id="IPR035965">
    <property type="entry name" value="PAS-like_dom_sf"/>
</dbReference>
<dbReference type="SMART" id="SM00065">
    <property type="entry name" value="GAF"/>
    <property type="match status" value="1"/>
</dbReference>
<dbReference type="Pfam" id="PF08448">
    <property type="entry name" value="PAS_4"/>
    <property type="match status" value="1"/>
</dbReference>
<feature type="domain" description="PAC" evidence="6">
    <location>
        <begin position="373"/>
        <end position="423"/>
    </location>
</feature>
<dbReference type="InterPro" id="IPR003661">
    <property type="entry name" value="HisK_dim/P_dom"/>
</dbReference>
<dbReference type="Gene3D" id="1.10.287.130">
    <property type="match status" value="1"/>
</dbReference>
<dbReference type="SMART" id="SM00387">
    <property type="entry name" value="HATPase_c"/>
    <property type="match status" value="1"/>
</dbReference>
<dbReference type="SMART" id="SM00091">
    <property type="entry name" value="PAS"/>
    <property type="match status" value="1"/>
</dbReference>
<dbReference type="Proteomes" id="UP000256345">
    <property type="component" value="Unassembled WGS sequence"/>
</dbReference>
<comment type="catalytic activity">
    <reaction evidence="1">
        <text>ATP + protein L-histidine = ADP + protein N-phospho-L-histidine.</text>
        <dbReference type="EC" id="2.7.13.3"/>
    </reaction>
</comment>
<dbReference type="PROSITE" id="PS50113">
    <property type="entry name" value="PAC"/>
    <property type="match status" value="1"/>
</dbReference>
<dbReference type="InterPro" id="IPR003018">
    <property type="entry name" value="GAF"/>
</dbReference>
<dbReference type="SMART" id="SM00388">
    <property type="entry name" value="HisKA"/>
    <property type="match status" value="1"/>
</dbReference>
<dbReference type="SUPFAM" id="SSF55874">
    <property type="entry name" value="ATPase domain of HSP90 chaperone/DNA topoisomerase II/histidine kinase"/>
    <property type="match status" value="1"/>
</dbReference>
<evidence type="ECO:0000313" key="8">
    <source>
        <dbReference type="Proteomes" id="UP000256345"/>
    </source>
</evidence>
<dbReference type="InterPro" id="IPR013656">
    <property type="entry name" value="PAS_4"/>
</dbReference>
<keyword evidence="3" id="KW-0597">Phosphoprotein</keyword>
<dbReference type="InterPro" id="IPR000014">
    <property type="entry name" value="PAS"/>
</dbReference>
<feature type="domain" description="PAS" evidence="5">
    <location>
        <begin position="300"/>
        <end position="370"/>
    </location>
</feature>
<dbReference type="Gene3D" id="3.30.565.10">
    <property type="entry name" value="Histidine kinase-like ATPase, C-terminal domain"/>
    <property type="match status" value="1"/>
</dbReference>
<evidence type="ECO:0000259" key="4">
    <source>
        <dbReference type="PROSITE" id="PS50109"/>
    </source>
</evidence>
<keyword evidence="8" id="KW-1185">Reference proteome</keyword>
<dbReference type="InterPro" id="IPR000700">
    <property type="entry name" value="PAS-assoc_C"/>
</dbReference>
<dbReference type="InterPro" id="IPR005467">
    <property type="entry name" value="His_kinase_dom"/>
</dbReference>
<name>A0ABX9JVD8_9BACT</name>
<dbReference type="InterPro" id="IPR003594">
    <property type="entry name" value="HATPase_dom"/>
</dbReference>
<evidence type="ECO:0000259" key="5">
    <source>
        <dbReference type="PROSITE" id="PS50112"/>
    </source>
</evidence>
<dbReference type="CDD" id="cd00130">
    <property type="entry name" value="PAS"/>
    <property type="match status" value="1"/>
</dbReference>
<dbReference type="EMBL" id="QUMU01000009">
    <property type="protein sequence ID" value="REG27770.1"/>
    <property type="molecule type" value="Genomic_DNA"/>
</dbReference>
<organism evidence="7 8">
    <name type="scientific">Archangium gephyra</name>
    <dbReference type="NCBI Taxonomy" id="48"/>
    <lineage>
        <taxon>Bacteria</taxon>
        <taxon>Pseudomonadati</taxon>
        <taxon>Myxococcota</taxon>
        <taxon>Myxococcia</taxon>
        <taxon>Myxococcales</taxon>
        <taxon>Cystobacterineae</taxon>
        <taxon>Archangiaceae</taxon>
        <taxon>Archangium</taxon>
    </lineage>
</organism>
<reference evidence="7 8" key="1">
    <citation type="submission" date="2018-08" db="EMBL/GenBank/DDBJ databases">
        <title>Genomic Encyclopedia of Archaeal and Bacterial Type Strains, Phase II (KMG-II): from individual species to whole genera.</title>
        <authorList>
            <person name="Goeker M."/>
        </authorList>
    </citation>
    <scope>NUCLEOTIDE SEQUENCE [LARGE SCALE GENOMIC DNA]</scope>
    <source>
        <strain evidence="7 8">DSM 2261</strain>
    </source>
</reference>
<proteinExistence type="predicted"/>
<dbReference type="Pfam" id="PF02518">
    <property type="entry name" value="HATPase_c"/>
    <property type="match status" value="1"/>
</dbReference>
<dbReference type="CDD" id="cd00082">
    <property type="entry name" value="HisKA"/>
    <property type="match status" value="1"/>
</dbReference>
<protein>
    <recommendedName>
        <fullName evidence="2">histidine kinase</fullName>
        <ecNumber evidence="2">2.7.13.3</ecNumber>
    </recommendedName>
</protein>
<dbReference type="PROSITE" id="PS50109">
    <property type="entry name" value="HIS_KIN"/>
    <property type="match status" value="1"/>
</dbReference>
<feature type="domain" description="Histidine kinase" evidence="4">
    <location>
        <begin position="436"/>
        <end position="655"/>
    </location>
</feature>
<dbReference type="Gene3D" id="3.30.450.40">
    <property type="match status" value="1"/>
</dbReference>
<evidence type="ECO:0000256" key="2">
    <source>
        <dbReference type="ARBA" id="ARBA00012438"/>
    </source>
</evidence>
<dbReference type="InterPro" id="IPR029016">
    <property type="entry name" value="GAF-like_dom_sf"/>
</dbReference>
<dbReference type="NCBIfam" id="TIGR00229">
    <property type="entry name" value="sensory_box"/>
    <property type="match status" value="1"/>
</dbReference>
<dbReference type="PRINTS" id="PR00344">
    <property type="entry name" value="BCTRLSENSOR"/>
</dbReference>
<dbReference type="PROSITE" id="PS50112">
    <property type="entry name" value="PAS"/>
    <property type="match status" value="1"/>
</dbReference>
<dbReference type="EC" id="2.7.13.3" evidence="2"/>
<dbReference type="Pfam" id="PF00512">
    <property type="entry name" value="HisKA"/>
    <property type="match status" value="1"/>
</dbReference>
<comment type="caution">
    <text evidence="7">The sequence shown here is derived from an EMBL/GenBank/DDBJ whole genome shotgun (WGS) entry which is preliminary data.</text>
</comment>
<dbReference type="SUPFAM" id="SSF47384">
    <property type="entry name" value="Homodimeric domain of signal transducing histidine kinase"/>
    <property type="match status" value="1"/>
</dbReference>
<dbReference type="Gene3D" id="3.30.450.20">
    <property type="entry name" value="PAS domain"/>
    <property type="match status" value="1"/>
</dbReference>
<sequence length="669" mass="74065">MHVVTLGVPQTVREEWERGLREEGMRHAVECQVQHARGLEELPELLPAGLLVLWDAGGPVQDTLTLCQRLHARREPVRSHLVVLTPRGPDALDTLEQAGADECLPPPGGRWGARLIALARRLRSLEPSALMMTGGNRMRTEATLQALLEFTLAEPGPDFFQVMVRQLAQALGVTCALVGELDGDSVRKLACFNLGDFCELPPYALAGTPCEITVDQAICHYPDGVAARFPEDTMLREQGLRSYLGAALRDSSGQPIGVLAVLNDRPLEARQLDYALINAFAVRAGFELERRRQRDELERSRDLLQKTLDTVPEPLLVKDRGYRWIAMNNAFCRLMGRPLEELLGRTDRDLLPKAEADTLRRQDEQVFTTGQPHEAEDTFTDASGQARVLLTRKTLFTGGGRSLLMVLSRDITERKRLESQLRLADRMASAGTLATGMAHEINNPLTFVSANLTFLEEQLTGMMVLPEALPEMREVLTETREGVGRIRELVQDLKSFARADDERTGPVDVHRVVDSALRLMRSALRHRTQVVRAFGEVPPVRGNEARLGQVLVNLLVNALQALPARTADDNRIQVSTWREGPHHVVLQVEDNGQGIPLEIQRRIFEPFFTTKPVGVGTGLGLAICNSIVQGMGGRIEVRSQPGQGTAFQLKLPVDGMTPQLRGKEAVLPL</sequence>
<accession>A0ABX9JVD8</accession>
<dbReference type="SUPFAM" id="SSF55785">
    <property type="entry name" value="PYP-like sensor domain (PAS domain)"/>
    <property type="match status" value="1"/>
</dbReference>
<evidence type="ECO:0000256" key="1">
    <source>
        <dbReference type="ARBA" id="ARBA00000085"/>
    </source>
</evidence>
<evidence type="ECO:0000259" key="6">
    <source>
        <dbReference type="PROSITE" id="PS50113"/>
    </source>
</evidence>
<evidence type="ECO:0000256" key="3">
    <source>
        <dbReference type="ARBA" id="ARBA00022553"/>
    </source>
</evidence>
<dbReference type="PANTHER" id="PTHR43065:SF50">
    <property type="entry name" value="HISTIDINE KINASE"/>
    <property type="match status" value="1"/>
</dbReference>
<dbReference type="InterPro" id="IPR036097">
    <property type="entry name" value="HisK_dim/P_sf"/>
</dbReference>
<dbReference type="InterPro" id="IPR004358">
    <property type="entry name" value="Sig_transdc_His_kin-like_C"/>
</dbReference>
<dbReference type="InterPro" id="IPR036890">
    <property type="entry name" value="HATPase_C_sf"/>
</dbReference>
<dbReference type="SUPFAM" id="SSF55781">
    <property type="entry name" value="GAF domain-like"/>
    <property type="match status" value="1"/>
</dbReference>
<gene>
    <name evidence="7" type="ORF">ATI61_109107</name>
</gene>
<dbReference type="PANTHER" id="PTHR43065">
    <property type="entry name" value="SENSOR HISTIDINE KINASE"/>
    <property type="match status" value="1"/>
</dbReference>
<evidence type="ECO:0000313" key="7">
    <source>
        <dbReference type="EMBL" id="REG27770.1"/>
    </source>
</evidence>
<dbReference type="RefSeq" id="WP_053066157.1">
    <property type="nucleotide sequence ID" value="NZ_CP011509.1"/>
</dbReference>